<comment type="subcellular location">
    <subcellularLocation>
        <location evidence="1">Cell membrane</location>
        <topology evidence="1">Multi-pass membrane protein</topology>
    </subcellularLocation>
</comment>
<dbReference type="InterPro" id="IPR029787">
    <property type="entry name" value="Nucleotide_cyclase"/>
</dbReference>
<dbReference type="GO" id="GO:0052621">
    <property type="term" value="F:diguanylate cyclase activity"/>
    <property type="evidence" value="ECO:0007669"/>
    <property type="project" value="UniProtKB-EC"/>
</dbReference>
<feature type="transmembrane region" description="Helical" evidence="8">
    <location>
        <begin position="72"/>
        <end position="99"/>
    </location>
</feature>
<evidence type="ECO:0000256" key="1">
    <source>
        <dbReference type="ARBA" id="ARBA00004651"/>
    </source>
</evidence>
<dbReference type="PROSITE" id="PS50887">
    <property type="entry name" value="GGDEF"/>
    <property type="match status" value="1"/>
</dbReference>
<evidence type="ECO:0000256" key="2">
    <source>
        <dbReference type="ARBA" id="ARBA00012528"/>
    </source>
</evidence>
<dbReference type="InterPro" id="IPR000160">
    <property type="entry name" value="GGDEF_dom"/>
</dbReference>
<feature type="transmembrane region" description="Helical" evidence="8">
    <location>
        <begin position="40"/>
        <end position="60"/>
    </location>
</feature>
<dbReference type="InterPro" id="IPR011620">
    <property type="entry name" value="Sig_transdc_His_kinase_LytS_TM"/>
</dbReference>
<dbReference type="GO" id="GO:0000155">
    <property type="term" value="F:phosphorelay sensor kinase activity"/>
    <property type="evidence" value="ECO:0007669"/>
    <property type="project" value="InterPro"/>
</dbReference>
<evidence type="ECO:0000256" key="6">
    <source>
        <dbReference type="ARBA" id="ARBA00023136"/>
    </source>
</evidence>
<dbReference type="Pfam" id="PF07694">
    <property type="entry name" value="5TM-5TMR_LYT"/>
    <property type="match status" value="1"/>
</dbReference>
<dbReference type="Pfam" id="PF00990">
    <property type="entry name" value="GGDEF"/>
    <property type="match status" value="1"/>
</dbReference>
<dbReference type="InterPro" id="IPR043128">
    <property type="entry name" value="Rev_trsase/Diguanyl_cyclase"/>
</dbReference>
<evidence type="ECO:0000313" key="10">
    <source>
        <dbReference type="EMBL" id="MBB5723042.1"/>
    </source>
</evidence>
<evidence type="ECO:0000256" key="7">
    <source>
        <dbReference type="ARBA" id="ARBA00034247"/>
    </source>
</evidence>
<dbReference type="SMART" id="SM00267">
    <property type="entry name" value="GGDEF"/>
    <property type="match status" value="1"/>
</dbReference>
<evidence type="ECO:0000256" key="4">
    <source>
        <dbReference type="ARBA" id="ARBA00022692"/>
    </source>
</evidence>
<dbReference type="InterPro" id="IPR050469">
    <property type="entry name" value="Diguanylate_Cyclase"/>
</dbReference>
<comment type="caution">
    <text evidence="10">The sequence shown here is derived from an EMBL/GenBank/DDBJ whole genome shotgun (WGS) entry which is preliminary data.</text>
</comment>
<dbReference type="Gene3D" id="3.30.70.270">
    <property type="match status" value="1"/>
</dbReference>
<dbReference type="CDD" id="cd01949">
    <property type="entry name" value="GGDEF"/>
    <property type="match status" value="1"/>
</dbReference>
<feature type="transmembrane region" description="Helical" evidence="8">
    <location>
        <begin position="165"/>
        <end position="185"/>
    </location>
</feature>
<feature type="domain" description="GGDEF" evidence="9">
    <location>
        <begin position="230"/>
        <end position="362"/>
    </location>
</feature>
<evidence type="ECO:0000256" key="5">
    <source>
        <dbReference type="ARBA" id="ARBA00022989"/>
    </source>
</evidence>
<feature type="transmembrane region" description="Helical" evidence="8">
    <location>
        <begin position="105"/>
        <end position="124"/>
    </location>
</feature>
<keyword evidence="10" id="KW-0548">Nucleotidyltransferase</keyword>
<dbReference type="PANTHER" id="PTHR45138:SF9">
    <property type="entry name" value="DIGUANYLATE CYCLASE DGCM-RELATED"/>
    <property type="match status" value="1"/>
</dbReference>
<dbReference type="NCBIfam" id="TIGR00254">
    <property type="entry name" value="GGDEF"/>
    <property type="match status" value="1"/>
</dbReference>
<gene>
    <name evidence="10" type="ORF">FHS72_002678</name>
</gene>
<accession>A0A7W9BM32</accession>
<evidence type="ECO:0000313" key="11">
    <source>
        <dbReference type="Proteomes" id="UP000535415"/>
    </source>
</evidence>
<reference evidence="10 11" key="1">
    <citation type="submission" date="2020-08" db="EMBL/GenBank/DDBJ databases">
        <title>Genomic Encyclopedia of Type Strains, Phase IV (KMG-IV): sequencing the most valuable type-strain genomes for metagenomic binning, comparative biology and taxonomic classification.</title>
        <authorList>
            <person name="Goeker M."/>
        </authorList>
    </citation>
    <scope>NUCLEOTIDE SEQUENCE [LARGE SCALE GENOMIC DNA]</scope>
    <source>
        <strain evidence="10 11">DSM 101064</strain>
    </source>
</reference>
<organism evidence="10 11">
    <name type="scientific">Yoonia ponticola</name>
    <dbReference type="NCBI Taxonomy" id="1524255"/>
    <lineage>
        <taxon>Bacteria</taxon>
        <taxon>Pseudomonadati</taxon>
        <taxon>Pseudomonadota</taxon>
        <taxon>Alphaproteobacteria</taxon>
        <taxon>Rhodobacterales</taxon>
        <taxon>Paracoccaceae</taxon>
        <taxon>Yoonia</taxon>
    </lineage>
</organism>
<dbReference type="GO" id="GO:0005886">
    <property type="term" value="C:plasma membrane"/>
    <property type="evidence" value="ECO:0007669"/>
    <property type="project" value="UniProtKB-SubCell"/>
</dbReference>
<sequence>MNSLLQTAEILVDPMLLAIAVIYIYGFIVRLTPNTYVHQIVMGVTFGVGAIFAMLMPITFADGVIIDMRNLLIGLSSAFFGIPGAIIAGGMGLVTRFYIGGSGAIAGMTGIAIATCAGLFWAHFVRGKLKMQGFELVLLGLLICTYLLAVVLLPTTIMWSAIYELIPVLIVFNVVGTVLIGSLMIREEGLAAENAALLNAATTDPLTRLQNRRSAVAAYNALPIPKNSRHGIAILCFDVDNFKIINDTYGHVWGDKVLAEISDRISKTLRPTDVFSRLGGDEFLIILPAVTEAETQQIAERCRDVIAQTDIADAGETMNVTISVGAEWLSERPDFLTFVARADEALYHAKKLGRNCVSFAWLNTATAAQAFSQATQNRTA</sequence>
<evidence type="ECO:0000256" key="3">
    <source>
        <dbReference type="ARBA" id="ARBA00022475"/>
    </source>
</evidence>
<keyword evidence="6 8" id="KW-0472">Membrane</keyword>
<comment type="catalytic activity">
    <reaction evidence="7">
        <text>2 GTP = 3',3'-c-di-GMP + 2 diphosphate</text>
        <dbReference type="Rhea" id="RHEA:24898"/>
        <dbReference type="ChEBI" id="CHEBI:33019"/>
        <dbReference type="ChEBI" id="CHEBI:37565"/>
        <dbReference type="ChEBI" id="CHEBI:58805"/>
        <dbReference type="EC" id="2.7.7.65"/>
    </reaction>
</comment>
<protein>
    <recommendedName>
        <fullName evidence="2">diguanylate cyclase</fullName>
        <ecNumber evidence="2">2.7.7.65</ecNumber>
    </recommendedName>
</protein>
<keyword evidence="4 8" id="KW-0812">Transmembrane</keyword>
<dbReference type="EC" id="2.7.7.65" evidence="2"/>
<proteinExistence type="predicted"/>
<keyword evidence="10" id="KW-0808">Transferase</keyword>
<keyword evidence="3" id="KW-1003">Cell membrane</keyword>
<dbReference type="GO" id="GO:0071555">
    <property type="term" value="P:cell wall organization"/>
    <property type="evidence" value="ECO:0007669"/>
    <property type="project" value="InterPro"/>
</dbReference>
<dbReference type="SUPFAM" id="SSF55073">
    <property type="entry name" value="Nucleotide cyclase"/>
    <property type="match status" value="1"/>
</dbReference>
<dbReference type="AlphaFoldDB" id="A0A7W9BM32"/>
<feature type="transmembrane region" description="Helical" evidence="8">
    <location>
        <begin position="7"/>
        <end position="28"/>
    </location>
</feature>
<dbReference type="EMBL" id="JACIJM010000007">
    <property type="protein sequence ID" value="MBB5723042.1"/>
    <property type="molecule type" value="Genomic_DNA"/>
</dbReference>
<dbReference type="PANTHER" id="PTHR45138">
    <property type="entry name" value="REGULATORY COMPONENTS OF SENSORY TRANSDUCTION SYSTEM"/>
    <property type="match status" value="1"/>
</dbReference>
<keyword evidence="11" id="KW-1185">Reference proteome</keyword>
<dbReference type="FunFam" id="3.30.70.270:FF:000001">
    <property type="entry name" value="Diguanylate cyclase domain protein"/>
    <property type="match status" value="1"/>
</dbReference>
<evidence type="ECO:0000256" key="8">
    <source>
        <dbReference type="SAM" id="Phobius"/>
    </source>
</evidence>
<evidence type="ECO:0000259" key="9">
    <source>
        <dbReference type="PROSITE" id="PS50887"/>
    </source>
</evidence>
<dbReference type="Proteomes" id="UP000535415">
    <property type="component" value="Unassembled WGS sequence"/>
</dbReference>
<feature type="transmembrane region" description="Helical" evidence="8">
    <location>
        <begin position="136"/>
        <end position="159"/>
    </location>
</feature>
<name>A0A7W9BM32_9RHOB</name>
<dbReference type="RefSeq" id="WP_183529881.1">
    <property type="nucleotide sequence ID" value="NZ_JACIJM010000007.1"/>
</dbReference>
<keyword evidence="5 8" id="KW-1133">Transmembrane helix</keyword>